<name>A0A2H9TBL6_9ZZZZ</name>
<evidence type="ECO:0008006" key="2">
    <source>
        <dbReference type="Google" id="ProtNLM"/>
    </source>
</evidence>
<comment type="caution">
    <text evidence="1">The sequence shown here is derived from an EMBL/GenBank/DDBJ whole genome shotgun (WGS) entry which is preliminary data.</text>
</comment>
<reference evidence="1" key="1">
    <citation type="journal article" date="2017" name="Appl. Environ. Microbiol.">
        <title>Molecular characterization of an Endozoicomonas-like organism causing infection in king scallop Pecten maximus L.</title>
        <authorList>
            <person name="Cano I."/>
            <person name="van Aerle R."/>
            <person name="Ross S."/>
            <person name="Verner-Jeffreys D.W."/>
            <person name="Paley R.K."/>
            <person name="Rimmer G."/>
            <person name="Ryder D."/>
            <person name="Hooper P."/>
            <person name="Stone D."/>
            <person name="Feist S.W."/>
        </authorList>
    </citation>
    <scope>NUCLEOTIDE SEQUENCE</scope>
</reference>
<evidence type="ECO:0000313" key="1">
    <source>
        <dbReference type="EMBL" id="PJE80641.1"/>
    </source>
</evidence>
<sequence>MQVSSTFRKLALATAISSLAAGAMAATQGGIGATSTGDFDITYVQGGEVRLWGLEDMSFTSLATDADKTETVTVCTYNNSTTQVNFRVNSDNEFALVGSNGEGATVPYTLSLADKGGPIQDFWGEGGLASDNQGSYQYLSQGTNTTGCSGAQQTTDLTVILSDASGDVSSGIYRDTVTVTIQPI</sequence>
<organism evidence="1">
    <name type="scientific">invertebrate metagenome</name>
    <dbReference type="NCBI Taxonomy" id="1711999"/>
    <lineage>
        <taxon>unclassified sequences</taxon>
        <taxon>metagenomes</taxon>
        <taxon>organismal metagenomes</taxon>
    </lineage>
</organism>
<dbReference type="EMBL" id="NSIT01000010">
    <property type="protein sequence ID" value="PJE80641.1"/>
    <property type="molecule type" value="Genomic_DNA"/>
</dbReference>
<protein>
    <recommendedName>
        <fullName evidence="2">Spore coat protein U domain-containing protein</fullName>
    </recommendedName>
</protein>
<proteinExistence type="predicted"/>
<accession>A0A2H9TBL6</accession>
<dbReference type="AlphaFoldDB" id="A0A2H9TBL6"/>
<gene>
    <name evidence="1" type="ORF">CI610_00380</name>
</gene>